<keyword evidence="2" id="KW-0812">Transmembrane</keyword>
<feature type="transmembrane region" description="Helical" evidence="2">
    <location>
        <begin position="93"/>
        <end position="114"/>
    </location>
</feature>
<dbReference type="Proteomes" id="UP000552935">
    <property type="component" value="Unassembled WGS sequence"/>
</dbReference>
<gene>
    <name evidence="5" type="ORF">BWR10_08345</name>
    <name evidence="6" type="ORF">E6L36_06030</name>
    <name evidence="4" type="ORF">H0N82_03235</name>
</gene>
<dbReference type="Proteomes" id="UP000189067">
    <property type="component" value="Unassembled WGS sequence"/>
</dbReference>
<organism evidence="4 9">
    <name type="scientific">Lacticaseibacillus rhamnosus</name>
    <name type="common">Lactobacillus rhamnosus</name>
    <dbReference type="NCBI Taxonomy" id="47715"/>
    <lineage>
        <taxon>Bacteria</taxon>
        <taxon>Bacillati</taxon>
        <taxon>Bacillota</taxon>
        <taxon>Bacilli</taxon>
        <taxon>Lactobacillales</taxon>
        <taxon>Lactobacillaceae</taxon>
        <taxon>Lacticaseibacillus</taxon>
    </lineage>
</organism>
<evidence type="ECO:0000313" key="4">
    <source>
        <dbReference type="EMBL" id="NZA04148.1"/>
    </source>
</evidence>
<evidence type="ECO:0000256" key="2">
    <source>
        <dbReference type="SAM" id="Phobius"/>
    </source>
</evidence>
<reference evidence="5 7" key="1">
    <citation type="submission" date="2017-01" db="EMBL/GenBank/DDBJ databases">
        <title>In silico prediction, in vitro antibacterial spectrum and physicochemical properties of a putative bacteriocin produced by Lactobacillus rhamnosus strain L156.4.</title>
        <authorList>
            <person name="Silveira A.M."/>
            <person name="Monteiro A.S."/>
            <person name="Santos V.L."/>
            <person name="Nicoli J.R."/>
            <person name="Azevedo V."/>
            <person name="Soares S.C."/>
            <person name="Castro-Oliveira L."/>
            <person name="Dias-Souza M.V."/>
            <person name="Nardi R.M."/>
        </authorList>
    </citation>
    <scope>NUCLEOTIDE SEQUENCE [LARGE SCALE GENOMIC DNA]</scope>
    <source>
        <strain evidence="5 7">L156.4</strain>
    </source>
</reference>
<keyword evidence="3" id="KW-0732">Signal</keyword>
<evidence type="ECO:0000256" key="3">
    <source>
        <dbReference type="SAM" id="SignalP"/>
    </source>
</evidence>
<evidence type="ECO:0000313" key="9">
    <source>
        <dbReference type="Proteomes" id="UP000552935"/>
    </source>
</evidence>
<sequence length="121" mass="13507">MRANQRLVWVAVLIGIVVAAPATMTHADEKTSVAHVRILVEPMSDPKIVKVVTPDSPSDDRLPTSRQKPAMADTNKKKATKHAKLPALQESSYLITVLAGVFFWLGLLRAYYLYQSRKLKH</sequence>
<feature type="signal peptide" evidence="3">
    <location>
        <begin position="1"/>
        <end position="27"/>
    </location>
</feature>
<dbReference type="EMBL" id="SSHM01000001">
    <property type="protein sequence ID" value="THC79989.1"/>
    <property type="molecule type" value="Genomic_DNA"/>
</dbReference>
<dbReference type="Proteomes" id="UP000307517">
    <property type="component" value="Unassembled WGS sequence"/>
</dbReference>
<evidence type="ECO:0000313" key="6">
    <source>
        <dbReference type="EMBL" id="THC79989.1"/>
    </source>
</evidence>
<dbReference type="EMBL" id="JACCKI010000002">
    <property type="protein sequence ID" value="NZA04148.1"/>
    <property type="molecule type" value="Genomic_DNA"/>
</dbReference>
<reference evidence="4 9" key="3">
    <citation type="submission" date="2020-07" db="EMBL/GenBank/DDBJ databases">
        <title>Organ Donor 1.</title>
        <authorList>
            <person name="Marsh A.J."/>
            <person name="Azcarate-Peril M.A."/>
        </authorList>
    </citation>
    <scope>NUCLEOTIDE SEQUENCE [LARGE SCALE GENOMIC DNA]</scope>
    <source>
        <strain evidence="4 9">AMC0712</strain>
    </source>
</reference>
<proteinExistence type="predicted"/>
<reference evidence="6 8" key="2">
    <citation type="submission" date="2019-04" db="EMBL/GenBank/DDBJ databases">
        <title>Genome Announcement to Ensure Probiotic Safety of Lactobacillus rhamnosus UBLR-58.</title>
        <authorList>
            <person name="Sulthana A."/>
            <person name="Lakshmi S.G."/>
            <person name="Madempudi R.S."/>
        </authorList>
    </citation>
    <scope>NUCLEOTIDE SEQUENCE [LARGE SCALE GENOMIC DNA]</scope>
    <source>
        <strain evidence="6 8">UBLR-58</strain>
    </source>
</reference>
<protein>
    <recommendedName>
        <fullName evidence="10">Cell surface protein</fullName>
    </recommendedName>
</protein>
<dbReference type="RefSeq" id="WP_005689770.1">
    <property type="nucleotide sequence ID" value="NZ_CABFNI010000027.1"/>
</dbReference>
<evidence type="ECO:0000313" key="7">
    <source>
        <dbReference type="Proteomes" id="UP000189067"/>
    </source>
</evidence>
<comment type="caution">
    <text evidence="4">The sequence shown here is derived from an EMBL/GenBank/DDBJ whole genome shotgun (WGS) entry which is preliminary data.</text>
</comment>
<feature type="region of interest" description="Disordered" evidence="1">
    <location>
        <begin position="50"/>
        <end position="83"/>
    </location>
</feature>
<keyword evidence="2" id="KW-0472">Membrane</keyword>
<name>A0A7X2J5F1_LACRH</name>
<accession>A0A7X2J5F1</accession>
<feature type="chain" id="PRO_5044130566" description="Cell surface protein" evidence="3">
    <location>
        <begin position="28"/>
        <end position="121"/>
    </location>
</feature>
<dbReference type="AlphaFoldDB" id="A0A7X2J5F1"/>
<evidence type="ECO:0008006" key="10">
    <source>
        <dbReference type="Google" id="ProtNLM"/>
    </source>
</evidence>
<keyword evidence="2" id="KW-1133">Transmembrane helix</keyword>
<evidence type="ECO:0000256" key="1">
    <source>
        <dbReference type="SAM" id="MobiDB-lite"/>
    </source>
</evidence>
<evidence type="ECO:0000313" key="8">
    <source>
        <dbReference type="Proteomes" id="UP000307517"/>
    </source>
</evidence>
<dbReference type="EMBL" id="MTJY01000033">
    <property type="protein sequence ID" value="ONN74546.1"/>
    <property type="molecule type" value="Genomic_DNA"/>
</dbReference>
<evidence type="ECO:0000313" key="5">
    <source>
        <dbReference type="EMBL" id="ONN74546.1"/>
    </source>
</evidence>